<organism evidence="8 9">
    <name type="scientific">Devosia litorisediminis</name>
    <dbReference type="NCBI Taxonomy" id="2829817"/>
    <lineage>
        <taxon>Bacteria</taxon>
        <taxon>Pseudomonadati</taxon>
        <taxon>Pseudomonadota</taxon>
        <taxon>Alphaproteobacteria</taxon>
        <taxon>Hyphomicrobiales</taxon>
        <taxon>Devosiaceae</taxon>
        <taxon>Devosia</taxon>
    </lineage>
</organism>
<dbReference type="PANTHER" id="PTHR30287:SF1">
    <property type="entry name" value="INNER MEMBRANE PROTEIN"/>
    <property type="match status" value="1"/>
</dbReference>
<accession>A0A942E9E3</accession>
<comment type="subcellular location">
    <subcellularLocation>
        <location evidence="1">Cell membrane</location>
        <topology evidence="1">Multi-pass membrane protein</topology>
    </subcellularLocation>
</comment>
<keyword evidence="2" id="KW-1003">Cell membrane</keyword>
<feature type="transmembrane region" description="Helical" evidence="6">
    <location>
        <begin position="768"/>
        <end position="796"/>
    </location>
</feature>
<keyword evidence="3 6" id="KW-0812">Transmembrane</keyword>
<evidence type="ECO:0000313" key="9">
    <source>
        <dbReference type="Proteomes" id="UP000678281"/>
    </source>
</evidence>
<evidence type="ECO:0000259" key="7">
    <source>
        <dbReference type="Pfam" id="PF02687"/>
    </source>
</evidence>
<evidence type="ECO:0000256" key="1">
    <source>
        <dbReference type="ARBA" id="ARBA00004651"/>
    </source>
</evidence>
<evidence type="ECO:0000256" key="5">
    <source>
        <dbReference type="ARBA" id="ARBA00023136"/>
    </source>
</evidence>
<evidence type="ECO:0000256" key="3">
    <source>
        <dbReference type="ARBA" id="ARBA00022692"/>
    </source>
</evidence>
<evidence type="ECO:0000313" key="8">
    <source>
        <dbReference type="EMBL" id="MBS3850001.1"/>
    </source>
</evidence>
<dbReference type="AlphaFoldDB" id="A0A942E9E3"/>
<feature type="transmembrane region" description="Helical" evidence="6">
    <location>
        <begin position="261"/>
        <end position="286"/>
    </location>
</feature>
<feature type="transmembrane region" description="Helical" evidence="6">
    <location>
        <begin position="479"/>
        <end position="501"/>
    </location>
</feature>
<feature type="domain" description="ABC3 transporter permease C-terminal" evidence="7">
    <location>
        <begin position="264"/>
        <end position="381"/>
    </location>
</feature>
<dbReference type="EMBL" id="JAGXTP010000002">
    <property type="protein sequence ID" value="MBS3850001.1"/>
    <property type="molecule type" value="Genomic_DNA"/>
</dbReference>
<protein>
    <submittedName>
        <fullName evidence="8">FtsX-like permease family protein</fullName>
    </submittedName>
</protein>
<evidence type="ECO:0000256" key="2">
    <source>
        <dbReference type="ARBA" id="ARBA00022475"/>
    </source>
</evidence>
<sequence>MNRLIAWLRVALIDLRGSAARFTILIACLALGVAAIGVVSSVRSAVETAIARDARAILGGDLELRSQRTDITPDVLSALEKLGPVNREVQLNSQAQKGDLSAFLSLRGVGDLYPLVGDVVLAPGALPGSTADLLGQQNGVWGILLSPQAALRLEAAPGDTIRVGTLELQLRGIIDTLPDQATLGFQLGAPALVSDATLPLAGLKQEGVLNQFQYKVLLEDTDFASAETALEEQFPDSEVRIRSPREATASIARFITIFGNFMLLVALSSMVVGGLGAANAVTAYVGERQSAIATMRSLGASGNRIMVHFLAQIIFLSLLSIAIGLVAIAVGTFAILPLLAGLIGLDLPAALDLRSMAAAGGIGLVTAIIFAWLPLMHARAIRPALLFRAGGSSNLERQDWRSWLTPIASVPLLIGFALLFALTLSIASDMRLVAIYFAGTVVAFLLLRLAAALLGLILSRVPPPPNRLLRMALSAIVRPGAPTTTVLVSMGMGLSLLLLIVTTQSNINNQIATEVTTEAPAFVLLDLDKPNLAALTDFVAATPDIEALTTIPMLRGTITALKGAPPPTSEDDISRDVADMFRGDTALTWSAAMPADTVIAEGEWWPEDYSGDPQVSLSTEMRDALDLSIGDSIDIAIAGRPLAMTIASFRLIDWRSPNFNFRIIVSPGLIESAPQSYFGTITVAEGADGVVEAALLGDFPQLNFVPVGDTLARVRAVFDGLINAIALVSGTAVLAGILVLAGALSVGRQQRQADAVVMKVLGAKRSDVITAFLIEYALLGAIAAVLASGIAMLGAWAAATWLLEIDFMVPVGQLGLVALLVIVVTIVTGAATTWSAMSTTPAAKLRMETP</sequence>
<reference evidence="8" key="1">
    <citation type="submission" date="2021-04" db="EMBL/GenBank/DDBJ databases">
        <title>Devosia litorisediminis sp. nov., isolated from a sand dune.</title>
        <authorList>
            <person name="Park S."/>
            <person name="Yoon J.-H."/>
        </authorList>
    </citation>
    <scope>NUCLEOTIDE SEQUENCE</scope>
    <source>
        <strain evidence="8">BSSL-BM10</strain>
    </source>
</reference>
<dbReference type="Proteomes" id="UP000678281">
    <property type="component" value="Unassembled WGS sequence"/>
</dbReference>
<feature type="transmembrane region" description="Helical" evidence="6">
    <location>
        <begin position="721"/>
        <end position="747"/>
    </location>
</feature>
<feature type="transmembrane region" description="Helical" evidence="6">
    <location>
        <begin position="433"/>
        <end position="458"/>
    </location>
</feature>
<keyword evidence="4 6" id="KW-1133">Transmembrane helix</keyword>
<evidence type="ECO:0000256" key="4">
    <source>
        <dbReference type="ARBA" id="ARBA00022989"/>
    </source>
</evidence>
<feature type="transmembrane region" description="Helical" evidence="6">
    <location>
        <begin position="403"/>
        <end position="427"/>
    </location>
</feature>
<name>A0A942E9E3_9HYPH</name>
<comment type="caution">
    <text evidence="8">The sequence shown here is derived from an EMBL/GenBank/DDBJ whole genome shotgun (WGS) entry which is preliminary data.</text>
</comment>
<feature type="domain" description="ABC3 transporter permease C-terminal" evidence="7">
    <location>
        <begin position="727"/>
        <end position="841"/>
    </location>
</feature>
<dbReference type="InterPro" id="IPR038766">
    <property type="entry name" value="Membrane_comp_ABC_pdt"/>
</dbReference>
<keyword evidence="5 6" id="KW-0472">Membrane</keyword>
<feature type="transmembrane region" description="Helical" evidence="6">
    <location>
        <begin position="816"/>
        <end position="837"/>
    </location>
</feature>
<dbReference type="PANTHER" id="PTHR30287">
    <property type="entry name" value="MEMBRANE COMPONENT OF PREDICTED ABC SUPERFAMILY METABOLITE UPTAKE TRANSPORTER"/>
    <property type="match status" value="1"/>
</dbReference>
<dbReference type="RefSeq" id="WP_212659615.1">
    <property type="nucleotide sequence ID" value="NZ_JAGXTP010000002.1"/>
</dbReference>
<feature type="transmembrane region" description="Helical" evidence="6">
    <location>
        <begin position="356"/>
        <end position="375"/>
    </location>
</feature>
<feature type="transmembrane region" description="Helical" evidence="6">
    <location>
        <begin position="307"/>
        <end position="336"/>
    </location>
</feature>
<dbReference type="InterPro" id="IPR003838">
    <property type="entry name" value="ABC3_permease_C"/>
</dbReference>
<dbReference type="GO" id="GO:0005886">
    <property type="term" value="C:plasma membrane"/>
    <property type="evidence" value="ECO:0007669"/>
    <property type="project" value="UniProtKB-SubCell"/>
</dbReference>
<dbReference type="Pfam" id="PF02687">
    <property type="entry name" value="FtsX"/>
    <property type="match status" value="2"/>
</dbReference>
<proteinExistence type="predicted"/>
<keyword evidence="9" id="KW-1185">Reference proteome</keyword>
<evidence type="ECO:0000256" key="6">
    <source>
        <dbReference type="SAM" id="Phobius"/>
    </source>
</evidence>
<gene>
    <name evidence="8" type="ORF">KD146_14965</name>
</gene>